<dbReference type="EC" id="5.1.99.6" evidence="19"/>
<dbReference type="PIRSF" id="PIRSF017184">
    <property type="entry name" value="Nnr"/>
    <property type="match status" value="1"/>
</dbReference>
<evidence type="ECO:0000256" key="16">
    <source>
        <dbReference type="ARBA" id="ARBA00049209"/>
    </source>
</evidence>
<evidence type="ECO:0000256" key="1">
    <source>
        <dbReference type="ARBA" id="ARBA00000013"/>
    </source>
</evidence>
<comment type="caution">
    <text evidence="22">The sequence shown here is derived from an EMBL/GenBank/DDBJ whole genome shotgun (WGS) entry which is preliminary data.</text>
</comment>
<dbReference type="PROSITE" id="PS51383">
    <property type="entry name" value="YJEF_C_3"/>
    <property type="match status" value="1"/>
</dbReference>
<comment type="function">
    <text evidence="14 19">Bifunctional enzyme that catalyzes the epimerization of the S- and R-forms of NAD(P)HX and the dehydration of the S-form of NAD(P)HX at the expense of ADP, which is converted to AMP. This allows the repair of both epimers of NAD(P)HX, a damaged form of NAD(P)H that is a result of enzymatic or heat-dependent hydration.</text>
</comment>
<dbReference type="InterPro" id="IPR036652">
    <property type="entry name" value="YjeF_N_dom_sf"/>
</dbReference>
<keyword evidence="23" id="KW-1185">Reference proteome</keyword>
<dbReference type="PROSITE" id="PS01050">
    <property type="entry name" value="YJEF_C_2"/>
    <property type="match status" value="1"/>
</dbReference>
<comment type="catalytic activity">
    <reaction evidence="1 18 19">
        <text>(6R)-NADHX = (6S)-NADHX</text>
        <dbReference type="Rhea" id="RHEA:32215"/>
        <dbReference type="ChEBI" id="CHEBI:64074"/>
        <dbReference type="ChEBI" id="CHEBI:64075"/>
        <dbReference type="EC" id="5.1.99.6"/>
    </reaction>
</comment>
<protein>
    <recommendedName>
        <fullName evidence="19">Bifunctional NAD(P)H-hydrate repair enzyme</fullName>
    </recommendedName>
    <alternativeName>
        <fullName evidence="19">Nicotinamide nucleotide repair protein</fullName>
    </alternativeName>
    <domain>
        <recommendedName>
            <fullName evidence="19">ADP-dependent (S)-NAD(P)H-hydrate dehydratase</fullName>
            <ecNumber evidence="19">4.2.1.136</ecNumber>
        </recommendedName>
        <alternativeName>
            <fullName evidence="19">ADP-dependent NAD(P)HX dehydratase</fullName>
        </alternativeName>
    </domain>
    <domain>
        <recommendedName>
            <fullName evidence="19">NAD(P)H-hydrate epimerase</fullName>
            <ecNumber evidence="19">5.1.99.6</ecNumber>
        </recommendedName>
    </domain>
</protein>
<feature type="domain" description="YjeF N-terminal" evidence="21">
    <location>
        <begin position="9"/>
        <end position="215"/>
    </location>
</feature>
<evidence type="ECO:0000256" key="19">
    <source>
        <dbReference type="PIRNR" id="PIRNR017184"/>
    </source>
</evidence>
<keyword evidence="9 18" id="KW-0630">Potassium</keyword>
<dbReference type="OrthoDB" id="9806925at2"/>
<dbReference type="GO" id="GO:0046872">
    <property type="term" value="F:metal ion binding"/>
    <property type="evidence" value="ECO:0007669"/>
    <property type="project" value="UniProtKB-UniRule"/>
</dbReference>
<feature type="binding site" evidence="18">
    <location>
        <position position="157"/>
    </location>
    <ligand>
        <name>(6S)-NADPHX</name>
        <dbReference type="ChEBI" id="CHEBI:64076"/>
    </ligand>
</feature>
<evidence type="ECO:0000313" key="23">
    <source>
        <dbReference type="Proteomes" id="UP000245880"/>
    </source>
</evidence>
<feature type="binding site" evidence="18">
    <location>
        <position position="160"/>
    </location>
    <ligand>
        <name>K(+)</name>
        <dbReference type="ChEBI" id="CHEBI:29103"/>
    </ligand>
</feature>
<dbReference type="RefSeq" id="WP_109676245.1">
    <property type="nucleotide sequence ID" value="NZ_QGDT01000010.1"/>
</dbReference>
<dbReference type="Proteomes" id="UP000245880">
    <property type="component" value="Unassembled WGS sequence"/>
</dbReference>
<keyword evidence="10 17" id="KW-0520">NAD</keyword>
<dbReference type="SUPFAM" id="SSF53613">
    <property type="entry name" value="Ribokinase-like"/>
    <property type="match status" value="1"/>
</dbReference>
<comment type="similarity">
    <text evidence="18">Belongs to the NnrE/AIBP family.</text>
</comment>
<accession>A0A316AGR8</accession>
<comment type="function">
    <text evidence="17">Catalyzes the dehydration of the S-form of NAD(P)HX at the expense of ADP, which is converted to AMP. Together with NAD(P)HX epimerase, which catalyzes the epimerization of the S- and R-forms, the enzyme allows the repair of both epimers of NAD(P)HX, a damaged form of NAD(P)H that is a result of enzymatic or heat-dependent hydration.</text>
</comment>
<evidence type="ECO:0000256" key="8">
    <source>
        <dbReference type="ARBA" id="ARBA00022857"/>
    </source>
</evidence>
<name>A0A316AGR8_9BACT</name>
<dbReference type="Pfam" id="PF01256">
    <property type="entry name" value="Carb_kinase"/>
    <property type="match status" value="1"/>
</dbReference>
<sequence>MKILDGKQVRQADAYTIAQEPISPLALMERAAHAFVHWYINQFVQTRPVAIFCGQGNNGGDGLAIARILSQRSYSIQVYLVAHTSNPSDDYRANLDRLQGHHRPILLSSEADIPELSDQVIIIDALLGSGLNRPADGLLAVTIDKINHCDNKKVAVDIASGLFMDRLNAPSDAIVKPDYTVSFQFPKLPFLLPHSAAYAGEWHVVDIGLAKDFIAHCDTPYELTDYESAERLKKPRAKYAHKGTFGHALIIAGSYGKVGAAVLAAKACLRAGVGLLTLHIPKCAYEIVQVSVPEAMASIDVKKKINTLLPELQGYTAVGIGPGLGQHTGTLQMLQQLLSLATCPLVIDADALNLLSENKELFGLIPRKSILTPHPKEFERLAGPGRSDLDRLHKGREFAQKHGVIICLKGAHTAVIDDCGRVYFNTTGNPGMATGGTGDVLTGVITALLAQGYSPVAAARLGVYAHGQAGDAAIKKTGMAGLTASDVAEHLRLD</sequence>
<evidence type="ECO:0000256" key="10">
    <source>
        <dbReference type="ARBA" id="ARBA00023027"/>
    </source>
</evidence>
<proteinExistence type="inferred from homology"/>
<dbReference type="GO" id="GO:0052856">
    <property type="term" value="F:NAD(P)HX epimerase activity"/>
    <property type="evidence" value="ECO:0007669"/>
    <property type="project" value="UniProtKB-UniRule"/>
</dbReference>
<feature type="binding site" evidence="17">
    <location>
        <position position="439"/>
    </location>
    <ligand>
        <name>(6S)-NADPHX</name>
        <dbReference type="ChEBI" id="CHEBI:64076"/>
    </ligand>
</feature>
<dbReference type="HAMAP" id="MF_01965">
    <property type="entry name" value="NADHX_dehydratase"/>
    <property type="match status" value="1"/>
</dbReference>
<dbReference type="InterPro" id="IPR030677">
    <property type="entry name" value="Nnr"/>
</dbReference>
<dbReference type="InterPro" id="IPR029056">
    <property type="entry name" value="Ribokinase-like"/>
</dbReference>
<feature type="binding site" evidence="18">
    <location>
        <begin position="128"/>
        <end position="134"/>
    </location>
    <ligand>
        <name>(6S)-NADPHX</name>
        <dbReference type="ChEBI" id="CHEBI:64076"/>
    </ligand>
</feature>
<comment type="cofactor">
    <cofactor evidence="18 19">
        <name>K(+)</name>
        <dbReference type="ChEBI" id="CHEBI:29103"/>
    </cofactor>
    <text evidence="18 19">Binds 1 potassium ion per subunit.</text>
</comment>
<feature type="binding site" evidence="18">
    <location>
        <begin position="57"/>
        <end position="61"/>
    </location>
    <ligand>
        <name>(6S)-NADPHX</name>
        <dbReference type="ChEBI" id="CHEBI:64076"/>
    </ligand>
</feature>
<gene>
    <name evidence="17" type="primary">nnrD</name>
    <name evidence="18" type="synonym">nnrE</name>
    <name evidence="22" type="ORF">CLV98_110133</name>
</gene>
<evidence type="ECO:0000256" key="12">
    <source>
        <dbReference type="ARBA" id="ARBA00023239"/>
    </source>
</evidence>
<dbReference type="GO" id="GO:0052855">
    <property type="term" value="F:ADP-dependent NAD(P)H-hydrate dehydratase activity"/>
    <property type="evidence" value="ECO:0007669"/>
    <property type="project" value="UniProtKB-UniRule"/>
</dbReference>
<keyword evidence="11 18" id="KW-0413">Isomerase</keyword>
<dbReference type="InterPro" id="IPR000631">
    <property type="entry name" value="CARKD"/>
</dbReference>
<evidence type="ECO:0000259" key="21">
    <source>
        <dbReference type="PROSITE" id="PS51385"/>
    </source>
</evidence>
<evidence type="ECO:0000256" key="7">
    <source>
        <dbReference type="ARBA" id="ARBA00022840"/>
    </source>
</evidence>
<dbReference type="PROSITE" id="PS51385">
    <property type="entry name" value="YJEF_N"/>
    <property type="match status" value="1"/>
</dbReference>
<evidence type="ECO:0000256" key="6">
    <source>
        <dbReference type="ARBA" id="ARBA00022741"/>
    </source>
</evidence>
<dbReference type="GO" id="GO:0110051">
    <property type="term" value="P:metabolite repair"/>
    <property type="evidence" value="ECO:0007669"/>
    <property type="project" value="TreeGrafter"/>
</dbReference>
<comment type="cofactor">
    <cofactor evidence="17">
        <name>Mg(2+)</name>
        <dbReference type="ChEBI" id="CHEBI:18420"/>
    </cofactor>
</comment>
<evidence type="ECO:0000256" key="18">
    <source>
        <dbReference type="HAMAP-Rule" id="MF_01966"/>
    </source>
</evidence>
<feature type="binding site" evidence="17">
    <location>
        <position position="323"/>
    </location>
    <ligand>
        <name>(6S)-NADPHX</name>
        <dbReference type="ChEBI" id="CHEBI:64076"/>
    </ligand>
</feature>
<comment type="subunit">
    <text evidence="17">Homotetramer.</text>
</comment>
<dbReference type="EC" id="4.2.1.136" evidence="19"/>
<evidence type="ECO:0000256" key="2">
    <source>
        <dbReference type="ARBA" id="ARBA00000909"/>
    </source>
</evidence>
<keyword evidence="7 17" id="KW-0067">ATP-binding</keyword>
<dbReference type="AlphaFoldDB" id="A0A316AGR8"/>
<evidence type="ECO:0000256" key="14">
    <source>
        <dbReference type="ARBA" id="ARBA00025153"/>
    </source>
</evidence>
<dbReference type="Gene3D" id="3.40.1190.20">
    <property type="match status" value="1"/>
</dbReference>
<evidence type="ECO:0000256" key="3">
    <source>
        <dbReference type="ARBA" id="ARBA00006001"/>
    </source>
</evidence>
<comment type="catalytic activity">
    <reaction evidence="2 18 19">
        <text>(6R)-NADPHX = (6S)-NADPHX</text>
        <dbReference type="Rhea" id="RHEA:32227"/>
        <dbReference type="ChEBI" id="CHEBI:64076"/>
        <dbReference type="ChEBI" id="CHEBI:64077"/>
        <dbReference type="EC" id="5.1.99.6"/>
    </reaction>
</comment>
<dbReference type="EMBL" id="QGDT01000010">
    <property type="protein sequence ID" value="PWJ56822.1"/>
    <property type="molecule type" value="Genomic_DNA"/>
</dbReference>
<evidence type="ECO:0000256" key="9">
    <source>
        <dbReference type="ARBA" id="ARBA00022958"/>
    </source>
</evidence>
<comment type="similarity">
    <text evidence="3 19">In the N-terminal section; belongs to the NnrE/AIBP family.</text>
</comment>
<comment type="catalytic activity">
    <reaction evidence="16 17 19">
        <text>(6S)-NADPHX + ADP = AMP + phosphate + NADPH + H(+)</text>
        <dbReference type="Rhea" id="RHEA:32235"/>
        <dbReference type="ChEBI" id="CHEBI:15378"/>
        <dbReference type="ChEBI" id="CHEBI:43474"/>
        <dbReference type="ChEBI" id="CHEBI:57783"/>
        <dbReference type="ChEBI" id="CHEBI:64076"/>
        <dbReference type="ChEBI" id="CHEBI:456215"/>
        <dbReference type="ChEBI" id="CHEBI:456216"/>
        <dbReference type="EC" id="4.2.1.136"/>
    </reaction>
</comment>
<evidence type="ECO:0000256" key="11">
    <source>
        <dbReference type="ARBA" id="ARBA00023235"/>
    </source>
</evidence>
<reference evidence="22 23" key="1">
    <citation type="submission" date="2018-03" db="EMBL/GenBank/DDBJ databases">
        <title>Genomic Encyclopedia of Archaeal and Bacterial Type Strains, Phase II (KMG-II): from individual species to whole genera.</title>
        <authorList>
            <person name="Goeker M."/>
        </authorList>
    </citation>
    <scope>NUCLEOTIDE SEQUENCE [LARGE SCALE GENOMIC DNA]</scope>
    <source>
        <strain evidence="22 23">DSM 100346</strain>
    </source>
</reference>
<comment type="similarity">
    <text evidence="4 19">In the C-terminal section; belongs to the NnrD/CARKD family.</text>
</comment>
<dbReference type="CDD" id="cd01171">
    <property type="entry name" value="YXKO-related"/>
    <property type="match status" value="1"/>
</dbReference>
<comment type="catalytic activity">
    <reaction evidence="15 17 19">
        <text>(6S)-NADHX + ADP = AMP + phosphate + NADH + H(+)</text>
        <dbReference type="Rhea" id="RHEA:32223"/>
        <dbReference type="ChEBI" id="CHEBI:15378"/>
        <dbReference type="ChEBI" id="CHEBI:43474"/>
        <dbReference type="ChEBI" id="CHEBI:57945"/>
        <dbReference type="ChEBI" id="CHEBI:64074"/>
        <dbReference type="ChEBI" id="CHEBI:456215"/>
        <dbReference type="ChEBI" id="CHEBI:456216"/>
        <dbReference type="EC" id="4.2.1.136"/>
    </reaction>
</comment>
<dbReference type="HAMAP" id="MF_01966">
    <property type="entry name" value="NADHX_epimerase"/>
    <property type="match status" value="1"/>
</dbReference>
<feature type="domain" description="YjeF C-terminal" evidence="20">
    <location>
        <begin position="225"/>
        <end position="494"/>
    </location>
</feature>
<dbReference type="NCBIfam" id="TIGR00196">
    <property type="entry name" value="yjeF_cterm"/>
    <property type="match status" value="1"/>
</dbReference>
<comment type="caution">
    <text evidence="18">Lacks conserved residue(s) required for the propagation of feature annotation.</text>
</comment>
<comment type="similarity">
    <text evidence="17">Belongs to the NnrD/CARKD family.</text>
</comment>
<evidence type="ECO:0000256" key="5">
    <source>
        <dbReference type="ARBA" id="ARBA00022723"/>
    </source>
</evidence>
<evidence type="ECO:0000256" key="13">
    <source>
        <dbReference type="ARBA" id="ARBA00023268"/>
    </source>
</evidence>
<feature type="binding site" evidence="17">
    <location>
        <position position="374"/>
    </location>
    <ligand>
        <name>(6S)-NADPHX</name>
        <dbReference type="ChEBI" id="CHEBI:64076"/>
    </ligand>
</feature>
<dbReference type="Gene3D" id="3.40.50.10260">
    <property type="entry name" value="YjeF N-terminal domain"/>
    <property type="match status" value="1"/>
</dbReference>
<dbReference type="SUPFAM" id="SSF64153">
    <property type="entry name" value="YjeF N-terminal domain-like"/>
    <property type="match status" value="1"/>
</dbReference>
<keyword evidence="13" id="KW-0511">Multifunctional enzyme</keyword>
<feature type="binding site" evidence="17">
    <location>
        <begin position="409"/>
        <end position="413"/>
    </location>
    <ligand>
        <name>AMP</name>
        <dbReference type="ChEBI" id="CHEBI:456215"/>
    </ligand>
</feature>
<feature type="binding site" evidence="18">
    <location>
        <position position="124"/>
    </location>
    <ligand>
        <name>K(+)</name>
        <dbReference type="ChEBI" id="CHEBI:29103"/>
    </ligand>
</feature>
<feature type="binding site" evidence="17">
    <location>
        <position position="260"/>
    </location>
    <ligand>
        <name>(6S)-NADPHX</name>
        <dbReference type="ChEBI" id="CHEBI:64076"/>
    </ligand>
</feature>
<keyword evidence="8 17" id="KW-0521">NADP</keyword>
<comment type="function">
    <text evidence="18">Catalyzes the epimerization of the S- and R-forms of NAD(P)HX, a damaged form of NAD(P)H that is a result of enzymatic or heat-dependent hydration. This is a prerequisite for the S-specific NAD(P)H-hydrate dehydratase to allow the repair of both epimers of NAD(P)HX.</text>
</comment>
<dbReference type="InterPro" id="IPR004443">
    <property type="entry name" value="YjeF_N_dom"/>
</dbReference>
<feature type="binding site" evidence="17">
    <location>
        <position position="438"/>
    </location>
    <ligand>
        <name>AMP</name>
        <dbReference type="ChEBI" id="CHEBI:456215"/>
    </ligand>
</feature>
<dbReference type="PANTHER" id="PTHR12592">
    <property type="entry name" value="ATP-DEPENDENT (S)-NAD(P)H-HYDRATE DEHYDRATASE FAMILY MEMBER"/>
    <property type="match status" value="1"/>
</dbReference>
<evidence type="ECO:0000313" key="22">
    <source>
        <dbReference type="EMBL" id="PWJ56822.1"/>
    </source>
</evidence>
<dbReference type="Pfam" id="PF03853">
    <property type="entry name" value="YjeF_N"/>
    <property type="match status" value="1"/>
</dbReference>
<dbReference type="InterPro" id="IPR017953">
    <property type="entry name" value="Carbohydrate_kinase_pred_CS"/>
</dbReference>
<evidence type="ECO:0000259" key="20">
    <source>
        <dbReference type="PROSITE" id="PS51383"/>
    </source>
</evidence>
<dbReference type="NCBIfam" id="TIGR00197">
    <property type="entry name" value="yjeF_nterm"/>
    <property type="match status" value="1"/>
</dbReference>
<dbReference type="PANTHER" id="PTHR12592:SF0">
    <property type="entry name" value="ATP-DEPENDENT (S)-NAD(P)H-HYDRATE DEHYDRATASE"/>
    <property type="match status" value="1"/>
</dbReference>
<keyword evidence="5 18" id="KW-0479">Metal-binding</keyword>
<evidence type="ECO:0000256" key="17">
    <source>
        <dbReference type="HAMAP-Rule" id="MF_01965"/>
    </source>
</evidence>
<organism evidence="22 23">
    <name type="scientific">Dyadobacter jejuensis</name>
    <dbReference type="NCBI Taxonomy" id="1082580"/>
    <lineage>
        <taxon>Bacteria</taxon>
        <taxon>Pseudomonadati</taxon>
        <taxon>Bacteroidota</taxon>
        <taxon>Cytophagia</taxon>
        <taxon>Cytophagales</taxon>
        <taxon>Spirosomataceae</taxon>
        <taxon>Dyadobacter</taxon>
    </lineage>
</organism>
<feature type="binding site" evidence="18">
    <location>
        <position position="58"/>
    </location>
    <ligand>
        <name>K(+)</name>
        <dbReference type="ChEBI" id="CHEBI:29103"/>
    </ligand>
</feature>
<keyword evidence="12 17" id="KW-0456">Lyase</keyword>
<evidence type="ECO:0000256" key="15">
    <source>
        <dbReference type="ARBA" id="ARBA00048238"/>
    </source>
</evidence>
<keyword evidence="6 17" id="KW-0547">Nucleotide-binding</keyword>
<evidence type="ECO:0000256" key="4">
    <source>
        <dbReference type="ARBA" id="ARBA00009524"/>
    </source>
</evidence>
<dbReference type="GO" id="GO:0005524">
    <property type="term" value="F:ATP binding"/>
    <property type="evidence" value="ECO:0007669"/>
    <property type="project" value="UniProtKB-UniRule"/>
</dbReference>
<dbReference type="GO" id="GO:0046496">
    <property type="term" value="P:nicotinamide nucleotide metabolic process"/>
    <property type="evidence" value="ECO:0007669"/>
    <property type="project" value="UniProtKB-UniRule"/>
</dbReference>